<dbReference type="RefSeq" id="WP_004704291.1">
    <property type="nucleotide sequence ID" value="NZ_JEWH01000063.1"/>
</dbReference>
<dbReference type="Gene3D" id="3.30.1360.120">
    <property type="entry name" value="Probable tRNA modification gtpase trme, domain 1"/>
    <property type="match status" value="1"/>
</dbReference>
<dbReference type="InterPro" id="IPR027266">
    <property type="entry name" value="TrmE/GcvT-like"/>
</dbReference>
<evidence type="ECO:0000313" key="2">
    <source>
        <dbReference type="EMBL" id="EXB04026.1"/>
    </source>
</evidence>
<dbReference type="Gene3D" id="3.30.70.1520">
    <property type="entry name" value="Heterotetrameric sarcosine oxidase"/>
    <property type="match status" value="1"/>
</dbReference>
<evidence type="ECO:0000313" key="3">
    <source>
        <dbReference type="Proteomes" id="UP000020595"/>
    </source>
</evidence>
<protein>
    <submittedName>
        <fullName evidence="2">Aminomethyltransferase folate-binding domain protein</fullName>
    </submittedName>
</protein>
<accession>A0A009I0F4</accession>
<dbReference type="Pfam" id="PF01571">
    <property type="entry name" value="GCV_T"/>
    <property type="match status" value="1"/>
</dbReference>
<dbReference type="EMBL" id="JEWH01000063">
    <property type="protein sequence ID" value="EXB04026.1"/>
    <property type="molecule type" value="Genomic_DNA"/>
</dbReference>
<gene>
    <name evidence="2" type="ORF">J512_3518</name>
</gene>
<dbReference type="Proteomes" id="UP000020595">
    <property type="component" value="Unassembled WGS sequence"/>
</dbReference>
<name>A0A009I0F4_ACIB9</name>
<dbReference type="GO" id="GO:0008168">
    <property type="term" value="F:methyltransferase activity"/>
    <property type="evidence" value="ECO:0007669"/>
    <property type="project" value="UniProtKB-KW"/>
</dbReference>
<dbReference type="AlphaFoldDB" id="A0A009I0F4"/>
<comment type="caution">
    <text evidence="2">The sequence shown here is derived from an EMBL/GenBank/DDBJ whole genome shotgun (WGS) entry which is preliminary data.</text>
</comment>
<dbReference type="GO" id="GO:0032259">
    <property type="term" value="P:methylation"/>
    <property type="evidence" value="ECO:0007669"/>
    <property type="project" value="UniProtKB-KW"/>
</dbReference>
<organism evidence="2 3">
    <name type="scientific">Acinetobacter baumannii (strain 1295743)</name>
    <dbReference type="NCBI Taxonomy" id="1310613"/>
    <lineage>
        <taxon>Bacteria</taxon>
        <taxon>Pseudomonadati</taxon>
        <taxon>Pseudomonadota</taxon>
        <taxon>Gammaproteobacteria</taxon>
        <taxon>Moraxellales</taxon>
        <taxon>Moraxellaceae</taxon>
        <taxon>Acinetobacter</taxon>
        <taxon>Acinetobacter calcoaceticus/baumannii complex</taxon>
    </lineage>
</organism>
<dbReference type="PATRIC" id="fig|1310613.3.peg.3375"/>
<evidence type="ECO:0000259" key="1">
    <source>
        <dbReference type="Pfam" id="PF01571"/>
    </source>
</evidence>
<reference evidence="2 3" key="1">
    <citation type="submission" date="2014-02" db="EMBL/GenBank/DDBJ databases">
        <title>Comparative genomics and transcriptomics to identify genetic mechanisms underlying the emergence of carbapenem resistant Acinetobacter baumannii (CRAb).</title>
        <authorList>
            <person name="Harris A.D."/>
            <person name="Johnson K.J."/>
            <person name="George J."/>
            <person name="Shefchek K."/>
            <person name="Daugherty S.C."/>
            <person name="Parankush S."/>
            <person name="Sadzewicz L."/>
            <person name="Tallon L."/>
            <person name="Sengamalay N."/>
            <person name="Hazen T.H."/>
            <person name="Rasko D.A."/>
        </authorList>
    </citation>
    <scope>NUCLEOTIDE SEQUENCE [LARGE SCALE GENOMIC DNA]</scope>
    <source>
        <strain evidence="2 3">1295743</strain>
    </source>
</reference>
<dbReference type="InterPro" id="IPR006222">
    <property type="entry name" value="GCVT_N"/>
</dbReference>
<keyword evidence="2" id="KW-0489">Methyltransferase</keyword>
<feature type="domain" description="GCVT N-terminal" evidence="1">
    <location>
        <begin position="84"/>
        <end position="215"/>
    </location>
</feature>
<keyword evidence="2" id="KW-0808">Transferase</keyword>
<sequence length="221" mass="23716">MSILPQAERSPIQKTCAAYQSYGAGRMFLAGGKSQHIQQCAVVDLTNMPRVGFRGTDSASYLTAAGFRLPDEPNRLCHQANGSIVARLSATEYLVLGAMQDFGESIAALEQSWELSDRANYLLPRQDSHAWIQLTGQSVAFIMAKLCAVDLSAEAFAAGQIAQTSVARINAVVMNVSDAQAPKFNLLCDRASALYLWNVLLDAIAEFDGQAVGIDGLLSIA</sequence>
<proteinExistence type="predicted"/>
<dbReference type="SUPFAM" id="SSF103025">
    <property type="entry name" value="Folate-binding domain"/>
    <property type="match status" value="1"/>
</dbReference>